<evidence type="ECO:0000256" key="3">
    <source>
        <dbReference type="ARBA" id="ARBA00022475"/>
    </source>
</evidence>
<feature type="transmembrane region" description="Helical" evidence="9">
    <location>
        <begin position="253"/>
        <end position="275"/>
    </location>
</feature>
<dbReference type="GO" id="GO:0022857">
    <property type="term" value="F:transmembrane transporter activity"/>
    <property type="evidence" value="ECO:0007669"/>
    <property type="project" value="InterPro"/>
</dbReference>
<proteinExistence type="inferred from homology"/>
<dbReference type="InterPro" id="IPR001851">
    <property type="entry name" value="ABC_transp_permease"/>
</dbReference>
<keyword evidence="5" id="KW-0029">Amino-acid transport</keyword>
<dbReference type="InterPro" id="IPR052157">
    <property type="entry name" value="BCAA_transport_permease"/>
</dbReference>
<comment type="similarity">
    <text evidence="8">Belongs to the binding-protein-dependent transport system permease family. LivHM subfamily.</text>
</comment>
<dbReference type="EMBL" id="LLYB01000046">
    <property type="protein sequence ID" value="KRR26535.1"/>
    <property type="molecule type" value="Genomic_DNA"/>
</dbReference>
<reference evidence="10 11" key="1">
    <citation type="submission" date="2014-03" db="EMBL/GenBank/DDBJ databases">
        <title>Bradyrhizobium valentinum sp. nov., isolated from effective nodules of Lupinus mariae-josephae, a lupine endemic of basic-lime soils in Eastern Spain.</title>
        <authorList>
            <person name="Duran D."/>
            <person name="Rey L."/>
            <person name="Navarro A."/>
            <person name="Busquets A."/>
            <person name="Imperial J."/>
            <person name="Ruiz-Argueso T."/>
        </authorList>
    </citation>
    <scope>NUCLEOTIDE SEQUENCE [LARGE SCALE GENOMIC DNA]</scope>
    <source>
        <strain evidence="10 11">CCBAU 23086</strain>
    </source>
</reference>
<keyword evidence="7 9" id="KW-0472">Membrane</keyword>
<dbReference type="GO" id="GO:0006865">
    <property type="term" value="P:amino acid transport"/>
    <property type="evidence" value="ECO:0007669"/>
    <property type="project" value="UniProtKB-KW"/>
</dbReference>
<evidence type="ECO:0000256" key="5">
    <source>
        <dbReference type="ARBA" id="ARBA00022970"/>
    </source>
</evidence>
<dbReference type="Pfam" id="PF02653">
    <property type="entry name" value="BPD_transp_2"/>
    <property type="match status" value="1"/>
</dbReference>
<sequence>MLGGMYALIAMGLTLQYGVARIMNLSYGEFLIAAAFASHWLFTGWAVSPFVGLALVVPLAFALNFVIYKLLLTPLVRRAPNRDALEVDSILATFGLTFVIQGSMLALFGGAYYSYSFLAFPVQFLGETVAVNRLTALGITILLGLALYAALTRTRTGTAVRAVAVDPFAAQLVAINVPQASALTFALGGALVAAAGVLVSTFLTFSASSGVVFTMKALIVVVMGGVGNMLGCLVAGLALGLSEALVASYVDPGLTLAVNFALFLAVLLVKPAGLFGRATR</sequence>
<evidence type="ECO:0000256" key="8">
    <source>
        <dbReference type="ARBA" id="ARBA00037998"/>
    </source>
</evidence>
<feature type="transmembrane region" description="Helical" evidence="9">
    <location>
        <begin position="133"/>
        <end position="151"/>
    </location>
</feature>
<dbReference type="GO" id="GO:0005886">
    <property type="term" value="C:plasma membrane"/>
    <property type="evidence" value="ECO:0007669"/>
    <property type="project" value="UniProtKB-SubCell"/>
</dbReference>
<organism evidence="10 11">
    <name type="scientific">Bradyrhizobium lablabi</name>
    <dbReference type="NCBI Taxonomy" id="722472"/>
    <lineage>
        <taxon>Bacteria</taxon>
        <taxon>Pseudomonadati</taxon>
        <taxon>Pseudomonadota</taxon>
        <taxon>Alphaproteobacteria</taxon>
        <taxon>Hyphomicrobiales</taxon>
        <taxon>Nitrobacteraceae</taxon>
        <taxon>Bradyrhizobium</taxon>
    </lineage>
</organism>
<evidence type="ECO:0000313" key="11">
    <source>
        <dbReference type="Proteomes" id="UP000051660"/>
    </source>
</evidence>
<evidence type="ECO:0000313" key="10">
    <source>
        <dbReference type="EMBL" id="KRR26535.1"/>
    </source>
</evidence>
<feature type="transmembrane region" description="Helical" evidence="9">
    <location>
        <begin position="217"/>
        <end position="241"/>
    </location>
</feature>
<keyword evidence="4 9" id="KW-0812">Transmembrane</keyword>
<feature type="transmembrane region" description="Helical" evidence="9">
    <location>
        <begin position="183"/>
        <end position="205"/>
    </location>
</feature>
<accession>A0A0R3N2G6</accession>
<gene>
    <name evidence="10" type="ORF">CQ14_01975</name>
</gene>
<feature type="transmembrane region" description="Helical" evidence="9">
    <location>
        <begin position="158"/>
        <end position="177"/>
    </location>
</feature>
<dbReference type="OrthoDB" id="9807115at2"/>
<protein>
    <submittedName>
        <fullName evidence="10">Branched-chain amino acid ABC transporter permease</fullName>
    </submittedName>
</protein>
<evidence type="ECO:0000256" key="2">
    <source>
        <dbReference type="ARBA" id="ARBA00022448"/>
    </source>
</evidence>
<keyword evidence="6 9" id="KW-1133">Transmembrane helix</keyword>
<evidence type="ECO:0000256" key="7">
    <source>
        <dbReference type="ARBA" id="ARBA00023136"/>
    </source>
</evidence>
<dbReference type="AlphaFoldDB" id="A0A0R3N2G6"/>
<keyword evidence="3" id="KW-1003">Cell membrane</keyword>
<comment type="caution">
    <text evidence="10">The sequence shown here is derived from an EMBL/GenBank/DDBJ whole genome shotgun (WGS) entry which is preliminary data.</text>
</comment>
<keyword evidence="2" id="KW-0813">Transport</keyword>
<evidence type="ECO:0000256" key="6">
    <source>
        <dbReference type="ARBA" id="ARBA00022989"/>
    </source>
</evidence>
<feature type="transmembrane region" description="Helical" evidence="9">
    <location>
        <begin position="91"/>
        <end position="113"/>
    </location>
</feature>
<dbReference type="PANTHER" id="PTHR11795">
    <property type="entry name" value="BRANCHED-CHAIN AMINO ACID TRANSPORT SYSTEM PERMEASE PROTEIN LIVH"/>
    <property type="match status" value="1"/>
</dbReference>
<dbReference type="PANTHER" id="PTHR11795:SF445">
    <property type="entry name" value="AMINO ACID ABC TRANSPORTER PERMEASE PROTEIN"/>
    <property type="match status" value="1"/>
</dbReference>
<feature type="transmembrane region" description="Helical" evidence="9">
    <location>
        <begin position="53"/>
        <end position="71"/>
    </location>
</feature>
<evidence type="ECO:0000256" key="9">
    <source>
        <dbReference type="SAM" id="Phobius"/>
    </source>
</evidence>
<name>A0A0R3N2G6_9BRAD</name>
<dbReference type="Proteomes" id="UP000051660">
    <property type="component" value="Unassembled WGS sequence"/>
</dbReference>
<comment type="subcellular location">
    <subcellularLocation>
        <location evidence="1">Cell membrane</location>
        <topology evidence="1">Multi-pass membrane protein</topology>
    </subcellularLocation>
</comment>
<dbReference type="CDD" id="cd06582">
    <property type="entry name" value="TM_PBP1_LivH_like"/>
    <property type="match status" value="1"/>
</dbReference>
<evidence type="ECO:0000256" key="1">
    <source>
        <dbReference type="ARBA" id="ARBA00004651"/>
    </source>
</evidence>
<evidence type="ECO:0000256" key="4">
    <source>
        <dbReference type="ARBA" id="ARBA00022692"/>
    </source>
</evidence>